<evidence type="ECO:0000259" key="2">
    <source>
        <dbReference type="Pfam" id="PF02421"/>
    </source>
</evidence>
<feature type="domain" description="FeoB-type G" evidence="2">
    <location>
        <begin position="244"/>
        <end position="301"/>
    </location>
</feature>
<accession>A0A1D1ZSF1</accession>
<protein>
    <recommendedName>
        <fullName evidence="6">OBG-type G domain-containing protein</fullName>
    </recommendedName>
</protein>
<evidence type="ECO:0000259" key="3">
    <source>
        <dbReference type="Pfam" id="PF06858"/>
    </source>
</evidence>
<dbReference type="EMBL" id="GDKF01008881">
    <property type="protein sequence ID" value="JAT69741.1"/>
    <property type="molecule type" value="Transcribed_RNA"/>
</dbReference>
<dbReference type="Gene3D" id="3.40.50.300">
    <property type="entry name" value="P-loop containing nucleotide triphosphate hydrolases"/>
    <property type="match status" value="1"/>
</dbReference>
<dbReference type="InterPro" id="IPR027417">
    <property type="entry name" value="P-loop_NTPase"/>
</dbReference>
<dbReference type="InterPro" id="IPR041623">
    <property type="entry name" value="NOG1_N"/>
</dbReference>
<dbReference type="Pfam" id="PF06858">
    <property type="entry name" value="NOG1"/>
    <property type="match status" value="1"/>
</dbReference>
<name>A0A1D1ZSF1_AUXPR</name>
<evidence type="ECO:0008006" key="6">
    <source>
        <dbReference type="Google" id="ProtNLM"/>
    </source>
</evidence>
<evidence type="ECO:0000256" key="1">
    <source>
        <dbReference type="ARBA" id="ARBA00023134"/>
    </source>
</evidence>
<dbReference type="GO" id="GO:0005525">
    <property type="term" value="F:GTP binding"/>
    <property type="evidence" value="ECO:0007669"/>
    <property type="project" value="UniProtKB-KW"/>
</dbReference>
<dbReference type="PRINTS" id="PR00326">
    <property type="entry name" value="GTP1OBG"/>
</dbReference>
<sequence>MASSRALSLSGGVRVARLVHPATHPVLLPARTTWPPAFGRRSCMRSMATATPTLESEQRDVASHAGDAPAVHRPTMEPGAFQRLPIVASAKELVRTSVRRASRVGNNNKLKNEAAKARNRASRAMDTLMKEMCGPLGQYRSGFPSRERLHPFDAALLDLTVGAERYRRTLAQLEAFKKTAVQVTKMYANRAVKASNMREAIEIREEALAQVELALTTGAAVVDELKDIARNLRRLPVVDLSGATVALVGAPNVGKSSLVQLLSSGLPEVCDYPFTTRSIKVGHFFVDGMRHQVTDTPGLLARPDPERNAMERLTLATLLHLPTSVVFVADLTGQCGTSVGKQWAIRQELKARFPNKPWLDVCSKADLLEAEFRVADAHRAGQGTTQPPEALTTAVEWAVHVPEALRVSATTEQGLDGLKVSLSDTVRAALESLDAWVDAEEA</sequence>
<dbReference type="InterPro" id="IPR010674">
    <property type="entry name" value="NOG1_Rossman_fold_dom"/>
</dbReference>
<keyword evidence="1" id="KW-0342">GTP-binding</keyword>
<dbReference type="Pfam" id="PF17835">
    <property type="entry name" value="NOG1_N"/>
    <property type="match status" value="1"/>
</dbReference>
<feature type="domain" description="Nucleolar GTP-binding protein 1 Rossman-fold" evidence="3">
    <location>
        <begin position="310"/>
        <end position="366"/>
    </location>
</feature>
<evidence type="ECO:0000259" key="4">
    <source>
        <dbReference type="Pfam" id="PF17835"/>
    </source>
</evidence>
<dbReference type="Pfam" id="PF02421">
    <property type="entry name" value="FeoB_N"/>
    <property type="match status" value="1"/>
</dbReference>
<reference evidence="5" key="1">
    <citation type="submission" date="2015-08" db="EMBL/GenBank/DDBJ databases">
        <authorList>
            <person name="Babu N.S."/>
            <person name="Beckwith C.J."/>
            <person name="Beseler K.G."/>
            <person name="Brison A."/>
            <person name="Carone J.V."/>
            <person name="Caskin T.P."/>
            <person name="Diamond M."/>
            <person name="Durham M.E."/>
            <person name="Foxe J.M."/>
            <person name="Go M."/>
            <person name="Henderson B.A."/>
            <person name="Jones I.B."/>
            <person name="McGettigan J.A."/>
            <person name="Micheletti S.J."/>
            <person name="Nasrallah M.E."/>
            <person name="Ortiz D."/>
            <person name="Piller C.R."/>
            <person name="Privatt S.R."/>
            <person name="Schneider S.L."/>
            <person name="Sharp S."/>
            <person name="Smith T.C."/>
            <person name="Stanton J.D."/>
            <person name="Ullery H.E."/>
            <person name="Wilson R.J."/>
            <person name="Serrano M.G."/>
            <person name="Buck G."/>
            <person name="Lee V."/>
            <person name="Wang Y."/>
            <person name="Carvalho R."/>
            <person name="Voegtly L."/>
            <person name="Shi R."/>
            <person name="Duckworth R."/>
            <person name="Johnson A."/>
            <person name="Loviza R."/>
            <person name="Walstead R."/>
            <person name="Shah Z."/>
            <person name="Kiflezghi M."/>
            <person name="Wade K."/>
            <person name="Ball S.L."/>
            <person name="Bradley K.W."/>
            <person name="Asai D.J."/>
            <person name="Bowman C.A."/>
            <person name="Russell D.A."/>
            <person name="Pope W.H."/>
            <person name="Jacobs-Sera D."/>
            <person name="Hendrix R.W."/>
            <person name="Hatfull G.F."/>
        </authorList>
    </citation>
    <scope>NUCLEOTIDE SEQUENCE</scope>
</reference>
<evidence type="ECO:0000313" key="5">
    <source>
        <dbReference type="EMBL" id="JAT69741.1"/>
    </source>
</evidence>
<keyword evidence="1" id="KW-0547">Nucleotide-binding</keyword>
<dbReference type="InterPro" id="IPR006073">
    <property type="entry name" value="GTP-bd"/>
</dbReference>
<feature type="domain" description="NOG1 N-terminal helical" evidence="4">
    <location>
        <begin position="81"/>
        <end position="239"/>
    </location>
</feature>
<dbReference type="PANTHER" id="PTHR45759">
    <property type="entry name" value="NUCLEOLAR GTP-BINDING PROTEIN 1"/>
    <property type="match status" value="1"/>
</dbReference>
<gene>
    <name evidence="5" type="ORF">g.34106</name>
</gene>
<dbReference type="InterPro" id="IPR030389">
    <property type="entry name" value="G_FEOB_dom"/>
</dbReference>
<dbReference type="AlphaFoldDB" id="A0A1D1ZSF1"/>
<proteinExistence type="predicted"/>
<dbReference type="Gene3D" id="1.20.120.1190">
    <property type="match status" value="1"/>
</dbReference>
<organism evidence="5">
    <name type="scientific">Auxenochlorella protothecoides</name>
    <name type="common">Green microalga</name>
    <name type="synonym">Chlorella protothecoides</name>
    <dbReference type="NCBI Taxonomy" id="3075"/>
    <lineage>
        <taxon>Eukaryota</taxon>
        <taxon>Viridiplantae</taxon>
        <taxon>Chlorophyta</taxon>
        <taxon>core chlorophytes</taxon>
        <taxon>Trebouxiophyceae</taxon>
        <taxon>Chlorellales</taxon>
        <taxon>Chlorellaceae</taxon>
        <taxon>Auxenochlorella</taxon>
    </lineage>
</organism>
<dbReference type="SUPFAM" id="SSF52540">
    <property type="entry name" value="P-loop containing nucleoside triphosphate hydrolases"/>
    <property type="match status" value="1"/>
</dbReference>